<sequence length="88" mass="9913">MAKLSIPPPIRRHSRSRTSSCSPPVPSSRFHHISQSSSPGELFKKPSGPKRWQGSRAPAVGSTGNRRMHRRMRSGAKRKIKNMRTCHK</sequence>
<evidence type="ECO:0000313" key="2">
    <source>
        <dbReference type="EMBL" id="KAG2650270.1"/>
    </source>
</evidence>
<reference evidence="2" key="1">
    <citation type="submission" date="2020-05" db="EMBL/GenBank/DDBJ databases">
        <title>WGS assembly of Panicum virgatum.</title>
        <authorList>
            <person name="Lovell J.T."/>
            <person name="Jenkins J."/>
            <person name="Shu S."/>
            <person name="Juenger T.E."/>
            <person name="Schmutz J."/>
        </authorList>
    </citation>
    <scope>NUCLEOTIDE SEQUENCE</scope>
    <source>
        <strain evidence="2">AP13</strain>
    </source>
</reference>
<feature type="region of interest" description="Disordered" evidence="1">
    <location>
        <begin position="1"/>
        <end position="88"/>
    </location>
</feature>
<feature type="compositionally biased region" description="Basic residues" evidence="1">
    <location>
        <begin position="66"/>
        <end position="88"/>
    </location>
</feature>
<proteinExistence type="predicted"/>
<dbReference type="EMBL" id="CM029038">
    <property type="protein sequence ID" value="KAG2650270.1"/>
    <property type="molecule type" value="Genomic_DNA"/>
</dbReference>
<comment type="caution">
    <text evidence="2">The sequence shown here is derived from an EMBL/GenBank/DDBJ whole genome shotgun (WGS) entry which is preliminary data.</text>
</comment>
<name>A0A8T0WQW5_PANVG</name>
<evidence type="ECO:0000313" key="3">
    <source>
        <dbReference type="Proteomes" id="UP000823388"/>
    </source>
</evidence>
<protein>
    <submittedName>
        <fullName evidence="2">Uncharacterized protein</fullName>
    </submittedName>
</protein>
<dbReference type="Proteomes" id="UP000823388">
    <property type="component" value="Chromosome 1N"/>
</dbReference>
<organism evidence="2 3">
    <name type="scientific">Panicum virgatum</name>
    <name type="common">Blackwell switchgrass</name>
    <dbReference type="NCBI Taxonomy" id="38727"/>
    <lineage>
        <taxon>Eukaryota</taxon>
        <taxon>Viridiplantae</taxon>
        <taxon>Streptophyta</taxon>
        <taxon>Embryophyta</taxon>
        <taxon>Tracheophyta</taxon>
        <taxon>Spermatophyta</taxon>
        <taxon>Magnoliopsida</taxon>
        <taxon>Liliopsida</taxon>
        <taxon>Poales</taxon>
        <taxon>Poaceae</taxon>
        <taxon>PACMAD clade</taxon>
        <taxon>Panicoideae</taxon>
        <taxon>Panicodae</taxon>
        <taxon>Paniceae</taxon>
        <taxon>Panicinae</taxon>
        <taxon>Panicum</taxon>
        <taxon>Panicum sect. Hiantes</taxon>
    </lineage>
</organism>
<accession>A0A8T0WQW5</accession>
<evidence type="ECO:0000256" key="1">
    <source>
        <dbReference type="SAM" id="MobiDB-lite"/>
    </source>
</evidence>
<dbReference type="AlphaFoldDB" id="A0A8T0WQW5"/>
<keyword evidence="3" id="KW-1185">Reference proteome</keyword>
<gene>
    <name evidence="2" type="ORF">PVAP13_1NG198657</name>
</gene>